<accession>A0A151SBW4</accession>
<reference evidence="2" key="1">
    <citation type="journal article" date="2012" name="Nat. Biotechnol.">
        <title>Draft genome sequence of pigeonpea (Cajanus cajan), an orphan legume crop of resource-poor farmers.</title>
        <authorList>
            <person name="Varshney R.K."/>
            <person name="Chen W."/>
            <person name="Li Y."/>
            <person name="Bharti A.K."/>
            <person name="Saxena R.K."/>
            <person name="Schlueter J.A."/>
            <person name="Donoghue M.T."/>
            <person name="Azam S."/>
            <person name="Fan G."/>
            <person name="Whaley A.M."/>
            <person name="Farmer A.D."/>
            <person name="Sheridan J."/>
            <person name="Iwata A."/>
            <person name="Tuteja R."/>
            <person name="Penmetsa R.V."/>
            <person name="Wu W."/>
            <person name="Upadhyaya H.D."/>
            <person name="Yang S.P."/>
            <person name="Shah T."/>
            <person name="Saxena K.B."/>
            <person name="Michael T."/>
            <person name="McCombie W.R."/>
            <person name="Yang B."/>
            <person name="Zhang G."/>
            <person name="Yang H."/>
            <person name="Wang J."/>
            <person name="Spillane C."/>
            <person name="Cook D.R."/>
            <person name="May G.D."/>
            <person name="Xu X."/>
            <person name="Jackson S.A."/>
        </authorList>
    </citation>
    <scope>NUCLEOTIDE SEQUENCE [LARGE SCALE GENOMIC DNA]</scope>
</reference>
<evidence type="ECO:0008006" key="4">
    <source>
        <dbReference type="Google" id="ProtNLM"/>
    </source>
</evidence>
<proteinExistence type="predicted"/>
<evidence type="ECO:0000313" key="3">
    <source>
        <dbReference type="Proteomes" id="UP000075243"/>
    </source>
</evidence>
<gene>
    <name evidence="2" type="ORF">KK1_025801</name>
</gene>
<organism evidence="2 3">
    <name type="scientific">Cajanus cajan</name>
    <name type="common">Pigeon pea</name>
    <name type="synonym">Cajanus indicus</name>
    <dbReference type="NCBI Taxonomy" id="3821"/>
    <lineage>
        <taxon>Eukaryota</taxon>
        <taxon>Viridiplantae</taxon>
        <taxon>Streptophyta</taxon>
        <taxon>Embryophyta</taxon>
        <taxon>Tracheophyta</taxon>
        <taxon>Spermatophyta</taxon>
        <taxon>Magnoliopsida</taxon>
        <taxon>eudicotyledons</taxon>
        <taxon>Gunneridae</taxon>
        <taxon>Pentapetalae</taxon>
        <taxon>rosids</taxon>
        <taxon>fabids</taxon>
        <taxon>Fabales</taxon>
        <taxon>Fabaceae</taxon>
        <taxon>Papilionoideae</taxon>
        <taxon>50 kb inversion clade</taxon>
        <taxon>NPAAA clade</taxon>
        <taxon>indigoferoid/millettioid clade</taxon>
        <taxon>Phaseoleae</taxon>
        <taxon>Cajanus</taxon>
    </lineage>
</organism>
<dbReference type="AlphaFoldDB" id="A0A151SBW4"/>
<keyword evidence="1" id="KW-0732">Signal</keyword>
<dbReference type="Proteomes" id="UP000075243">
    <property type="component" value="Unassembled WGS sequence"/>
</dbReference>
<dbReference type="EMBL" id="KQ483425">
    <property type="protein sequence ID" value="KYP52325.1"/>
    <property type="molecule type" value="Genomic_DNA"/>
</dbReference>
<name>A0A151SBW4_CAJCA</name>
<evidence type="ECO:0000313" key="2">
    <source>
        <dbReference type="EMBL" id="KYP52325.1"/>
    </source>
</evidence>
<evidence type="ECO:0000256" key="1">
    <source>
        <dbReference type="SAM" id="SignalP"/>
    </source>
</evidence>
<feature type="signal peptide" evidence="1">
    <location>
        <begin position="1"/>
        <end position="17"/>
    </location>
</feature>
<protein>
    <recommendedName>
        <fullName evidence="4">Secreted protein</fullName>
    </recommendedName>
</protein>
<keyword evidence="3" id="KW-1185">Reference proteome</keyword>
<sequence length="94" mass="10527">MAPLPFMLRAATSCALAAISGVGNVPNHIRDFFRGSRISDTHFPQFRMRTPRYTGCLLESRFRFSVLCSPPFGCDNNDNDDDNKDELVSVSELL</sequence>
<dbReference type="Gramene" id="C.cajan_25794.t">
    <property type="protein sequence ID" value="C.cajan_25794.t.cds1"/>
    <property type="gene ID" value="C.cajan_25794"/>
</dbReference>
<feature type="chain" id="PRO_5007588433" description="Secreted protein" evidence="1">
    <location>
        <begin position="18"/>
        <end position="94"/>
    </location>
</feature>